<dbReference type="PANTHER" id="PTHR45713:SF6">
    <property type="entry name" value="F5_8 TYPE C DOMAIN-CONTAINING PROTEIN"/>
    <property type="match status" value="1"/>
</dbReference>
<dbReference type="SUPFAM" id="SSF49785">
    <property type="entry name" value="Galactose-binding domain-like"/>
    <property type="match status" value="1"/>
</dbReference>
<reference evidence="1 2" key="1">
    <citation type="journal article" date="2021" name="Elife">
        <title>Chloroplast acquisition without the gene transfer in kleptoplastic sea slugs, Plakobranchus ocellatus.</title>
        <authorList>
            <person name="Maeda T."/>
            <person name="Takahashi S."/>
            <person name="Yoshida T."/>
            <person name="Shimamura S."/>
            <person name="Takaki Y."/>
            <person name="Nagai Y."/>
            <person name="Toyoda A."/>
            <person name="Suzuki Y."/>
            <person name="Arimoto A."/>
            <person name="Ishii H."/>
            <person name="Satoh N."/>
            <person name="Nishiyama T."/>
            <person name="Hasebe M."/>
            <person name="Maruyama T."/>
            <person name="Minagawa J."/>
            <person name="Obokata J."/>
            <person name="Shigenobu S."/>
        </authorList>
    </citation>
    <scope>NUCLEOTIDE SEQUENCE [LARGE SCALE GENOMIC DNA]</scope>
</reference>
<protein>
    <submittedName>
        <fullName evidence="1">Fucolectin-related protein</fullName>
    </submittedName>
</protein>
<accession>A0AAV4IFR4</accession>
<organism evidence="1 2">
    <name type="scientific">Elysia marginata</name>
    <dbReference type="NCBI Taxonomy" id="1093978"/>
    <lineage>
        <taxon>Eukaryota</taxon>
        <taxon>Metazoa</taxon>
        <taxon>Spiralia</taxon>
        <taxon>Lophotrochozoa</taxon>
        <taxon>Mollusca</taxon>
        <taxon>Gastropoda</taxon>
        <taxon>Heterobranchia</taxon>
        <taxon>Euthyneura</taxon>
        <taxon>Panpulmonata</taxon>
        <taxon>Sacoglossa</taxon>
        <taxon>Placobranchoidea</taxon>
        <taxon>Plakobranchidae</taxon>
        <taxon>Elysia</taxon>
    </lineage>
</organism>
<name>A0AAV4IFR4_9GAST</name>
<proteinExistence type="predicted"/>
<dbReference type="PANTHER" id="PTHR45713">
    <property type="entry name" value="FTP DOMAIN-CONTAINING PROTEIN"/>
    <property type="match status" value="1"/>
</dbReference>
<comment type="caution">
    <text evidence="1">The sequence shown here is derived from an EMBL/GenBank/DDBJ whole genome shotgun (WGS) entry which is preliminary data.</text>
</comment>
<dbReference type="InterPro" id="IPR051941">
    <property type="entry name" value="BG_Antigen-Binding_Lectin"/>
</dbReference>
<keyword evidence="2" id="KW-1185">Reference proteome</keyword>
<dbReference type="Gene3D" id="2.60.120.260">
    <property type="entry name" value="Galactose-binding domain-like"/>
    <property type="match status" value="1"/>
</dbReference>
<gene>
    <name evidence="1" type="ORF">ElyMa_006568200</name>
</gene>
<evidence type="ECO:0000313" key="1">
    <source>
        <dbReference type="EMBL" id="GFS07347.1"/>
    </source>
</evidence>
<dbReference type="InterPro" id="IPR008979">
    <property type="entry name" value="Galactose-bd-like_sf"/>
</dbReference>
<sequence length="385" mass="43527">MAFWMDKGEPQEWLRDKDDTTCNDGSTNAVTVKLSTAIPLTWIRVVLKTTDLPQDIQLSFKTSTHWDKRTCIKPHVAQVNKRTLDILCVTDDAVEKLSLSGPGVKQLCSLYINKGRNVAVKESAKQSSLKNPEFSPSFAVNGHEDSMFVSSSSACTITLQDDPSWWKVTLSMDVHVTLFHIYTVNLYGTLQGFSLVARSRSNDFFTYQDEEEKPESDYIIVPSRKISFPVRTVKIVTRRNASLTLCELQIFGGFPPQDGRGKHHNRPSKLSDEQKELPLLNKTTNDIFYRCQLSLHLFHIHELAGENVYNVTVAERGSDDVASLLHHFFQTMCQLSEAKYKDFQVLKKFCDPRNAAYYDSLPHDGEIAAPLHQDLSESEDDGADS</sequence>
<dbReference type="EMBL" id="BMAT01013190">
    <property type="protein sequence ID" value="GFS07347.1"/>
    <property type="molecule type" value="Genomic_DNA"/>
</dbReference>
<evidence type="ECO:0000313" key="2">
    <source>
        <dbReference type="Proteomes" id="UP000762676"/>
    </source>
</evidence>
<dbReference type="AlphaFoldDB" id="A0AAV4IFR4"/>
<dbReference type="Proteomes" id="UP000762676">
    <property type="component" value="Unassembled WGS sequence"/>
</dbReference>